<dbReference type="eggNOG" id="KOG0497">
    <property type="taxonomic scope" value="Eukaryota"/>
</dbReference>
<dbReference type="EnsemblPlants" id="OGLUM11G09260.1">
    <property type="protein sequence ID" value="OGLUM11G09260.1"/>
    <property type="gene ID" value="OGLUM11G09260"/>
</dbReference>
<dbReference type="HOGENOM" id="CLU_009074_0_2_1"/>
<dbReference type="Gene3D" id="1.50.10.20">
    <property type="match status" value="1"/>
</dbReference>
<keyword evidence="5" id="KW-1185">Reference proteome</keyword>
<evidence type="ECO:0000259" key="3">
    <source>
        <dbReference type="Pfam" id="PF13243"/>
    </source>
</evidence>
<dbReference type="InterPro" id="IPR032696">
    <property type="entry name" value="SQ_cyclase_C"/>
</dbReference>
<evidence type="ECO:0000313" key="5">
    <source>
        <dbReference type="Proteomes" id="UP000026961"/>
    </source>
</evidence>
<accession>A0A0E0BHS0</accession>
<feature type="signal peptide" evidence="2">
    <location>
        <begin position="1"/>
        <end position="23"/>
    </location>
</feature>
<name>A0A0E0BHS0_9ORYZ</name>
<dbReference type="GO" id="GO:0005811">
    <property type="term" value="C:lipid droplet"/>
    <property type="evidence" value="ECO:0007669"/>
    <property type="project" value="InterPro"/>
</dbReference>
<feature type="domain" description="Squalene cyclase C-terminal" evidence="3">
    <location>
        <begin position="2"/>
        <end position="143"/>
    </location>
</feature>
<dbReference type="PANTHER" id="PTHR11764:SF88">
    <property type="entry name" value="ACHILLEOL B SYNTHASE"/>
    <property type="match status" value="1"/>
</dbReference>
<evidence type="ECO:0000256" key="2">
    <source>
        <dbReference type="SAM" id="SignalP"/>
    </source>
</evidence>
<evidence type="ECO:0000256" key="1">
    <source>
        <dbReference type="ARBA" id="ARBA00022737"/>
    </source>
</evidence>
<proteinExistence type="predicted"/>
<dbReference type="STRING" id="40148.A0A0E0BHS0"/>
<dbReference type="Gramene" id="OGLUM11G09260.1">
    <property type="protein sequence ID" value="OGLUM11G09260.1"/>
    <property type="gene ID" value="OGLUM11G09260"/>
</dbReference>
<dbReference type="Proteomes" id="UP000026961">
    <property type="component" value="Chromosome 11"/>
</dbReference>
<reference evidence="4" key="2">
    <citation type="submission" date="2018-05" db="EMBL/GenBank/DDBJ databases">
        <title>OgluRS3 (Oryza glumaepatula Reference Sequence Version 3).</title>
        <authorList>
            <person name="Zhang J."/>
            <person name="Kudrna D."/>
            <person name="Lee S."/>
            <person name="Talag J."/>
            <person name="Welchert J."/>
            <person name="Wing R.A."/>
        </authorList>
    </citation>
    <scope>NUCLEOTIDE SEQUENCE [LARGE SCALE GENOMIC DNA]</scope>
</reference>
<dbReference type="GO" id="GO:0016104">
    <property type="term" value="P:triterpenoid biosynthetic process"/>
    <property type="evidence" value="ECO:0007669"/>
    <property type="project" value="InterPro"/>
</dbReference>
<dbReference type="PANTHER" id="PTHR11764">
    <property type="entry name" value="TERPENE CYCLASE/MUTASE FAMILY MEMBER"/>
    <property type="match status" value="1"/>
</dbReference>
<dbReference type="InterPro" id="IPR018333">
    <property type="entry name" value="Squalene_cyclase"/>
</dbReference>
<evidence type="ECO:0000313" key="4">
    <source>
        <dbReference type="EnsemblPlants" id="OGLUM11G09260.1"/>
    </source>
</evidence>
<dbReference type="AlphaFoldDB" id="A0A0E0BHS0"/>
<sequence length="151" mass="16998">MYGTWGICFTYGAFFAIRGLIAAGRNYENSQAIRNGCKFLLSKQLSAGGWGEHYSSSEIEVYVDSGSSHAVNTSLAMLALLYSGQIERDPTPLYRAAKQLISMQLETGEFPQQEHVGCFNSSLYFNYPNYRNLYPIWALGEFRHRLVASKD</sequence>
<dbReference type="SUPFAM" id="SSF48239">
    <property type="entry name" value="Terpenoid cyclases/Protein prenyltransferases"/>
    <property type="match status" value="1"/>
</dbReference>
<dbReference type="InterPro" id="IPR008930">
    <property type="entry name" value="Terpenoid_cyclase/PrenylTrfase"/>
</dbReference>
<organism evidence="4">
    <name type="scientific">Oryza glumipatula</name>
    <dbReference type="NCBI Taxonomy" id="40148"/>
    <lineage>
        <taxon>Eukaryota</taxon>
        <taxon>Viridiplantae</taxon>
        <taxon>Streptophyta</taxon>
        <taxon>Embryophyta</taxon>
        <taxon>Tracheophyta</taxon>
        <taxon>Spermatophyta</taxon>
        <taxon>Magnoliopsida</taxon>
        <taxon>Liliopsida</taxon>
        <taxon>Poales</taxon>
        <taxon>Poaceae</taxon>
        <taxon>BOP clade</taxon>
        <taxon>Oryzoideae</taxon>
        <taxon>Oryzeae</taxon>
        <taxon>Oryzinae</taxon>
        <taxon>Oryza</taxon>
    </lineage>
</organism>
<dbReference type="Pfam" id="PF13243">
    <property type="entry name" value="SQHop_cyclase_C"/>
    <property type="match status" value="1"/>
</dbReference>
<feature type="chain" id="PRO_5002354728" description="Squalene cyclase C-terminal domain-containing protein" evidence="2">
    <location>
        <begin position="24"/>
        <end position="151"/>
    </location>
</feature>
<keyword evidence="1" id="KW-0677">Repeat</keyword>
<keyword evidence="2" id="KW-0732">Signal</keyword>
<reference evidence="4" key="1">
    <citation type="submission" date="2015-04" db="UniProtKB">
        <authorList>
            <consortium name="EnsemblPlants"/>
        </authorList>
    </citation>
    <scope>IDENTIFICATION</scope>
</reference>
<protein>
    <recommendedName>
        <fullName evidence="3">Squalene cyclase C-terminal domain-containing protein</fullName>
    </recommendedName>
</protein>
<dbReference type="GO" id="GO:0016866">
    <property type="term" value="F:intramolecular transferase activity"/>
    <property type="evidence" value="ECO:0007669"/>
    <property type="project" value="InterPro"/>
</dbReference>